<keyword evidence="3" id="KW-1185">Reference proteome</keyword>
<dbReference type="EMBL" id="JAVRRF010000001">
    <property type="protein sequence ID" value="KAK5068866.1"/>
    <property type="molecule type" value="Genomic_DNA"/>
</dbReference>
<evidence type="ECO:0000313" key="3">
    <source>
        <dbReference type="Proteomes" id="UP001345691"/>
    </source>
</evidence>
<accession>A0ABR0JU48</accession>
<dbReference type="Proteomes" id="UP001345691">
    <property type="component" value="Unassembled WGS sequence"/>
</dbReference>
<evidence type="ECO:0000313" key="2">
    <source>
        <dbReference type="EMBL" id="KAK5068866.1"/>
    </source>
</evidence>
<reference evidence="2 3" key="1">
    <citation type="submission" date="2023-08" db="EMBL/GenBank/DDBJ databases">
        <title>Black Yeasts Isolated from many extreme environments.</title>
        <authorList>
            <person name="Coleine C."/>
            <person name="Stajich J.E."/>
            <person name="Selbmann L."/>
        </authorList>
    </citation>
    <scope>NUCLEOTIDE SEQUENCE [LARGE SCALE GENOMIC DNA]</scope>
    <source>
        <strain evidence="2 3">CCFEE 6328</strain>
    </source>
</reference>
<protein>
    <recommendedName>
        <fullName evidence="1">Hemerythrin-like domain-containing protein</fullName>
    </recommendedName>
</protein>
<name>A0ABR0JU48_9EURO</name>
<evidence type="ECO:0000259" key="1">
    <source>
        <dbReference type="Pfam" id="PF01814"/>
    </source>
</evidence>
<sequence length="216" mass="24756">MAQIHNILIRALNASWNYAALVKPETQQAADFLLFNQKLFMILDHHHKVEDEFLFPKIESMLNRPGAMEKDTKKHESFADGLAIFEKYVFQTKPAEFHGITFQHMIESFAPNLIQHLHDEIPMLMSLHVLDSAALLKVWKKAGRRAAKDAGLYTSGPLTLGCQDKSFTIDGEKSDFPEMPWVLEAVVRNWHSRKYAGAWNFCPSDLSGRRRQMTTV</sequence>
<dbReference type="InterPro" id="IPR053206">
    <property type="entry name" value="Dimeric_xanthone_biosynth"/>
</dbReference>
<dbReference type="InterPro" id="IPR012312">
    <property type="entry name" value="Hemerythrin-like"/>
</dbReference>
<dbReference type="Gene3D" id="1.20.120.520">
    <property type="entry name" value="nmb1532 protein domain like"/>
    <property type="match status" value="1"/>
</dbReference>
<dbReference type="Pfam" id="PF01814">
    <property type="entry name" value="Hemerythrin"/>
    <property type="match status" value="1"/>
</dbReference>
<comment type="caution">
    <text evidence="2">The sequence shown here is derived from an EMBL/GenBank/DDBJ whole genome shotgun (WGS) entry which is preliminary data.</text>
</comment>
<proteinExistence type="predicted"/>
<dbReference type="PANTHER" id="PTHR38048">
    <property type="entry name" value="EXPRESSED PROTEIN"/>
    <property type="match status" value="1"/>
</dbReference>
<gene>
    <name evidence="2" type="ORF">LTR69_000987</name>
</gene>
<feature type="domain" description="Hemerythrin-like" evidence="1">
    <location>
        <begin position="5"/>
        <end position="120"/>
    </location>
</feature>
<organism evidence="2 3">
    <name type="scientific">Exophiala sideris</name>
    <dbReference type="NCBI Taxonomy" id="1016849"/>
    <lineage>
        <taxon>Eukaryota</taxon>
        <taxon>Fungi</taxon>
        <taxon>Dikarya</taxon>
        <taxon>Ascomycota</taxon>
        <taxon>Pezizomycotina</taxon>
        <taxon>Eurotiomycetes</taxon>
        <taxon>Chaetothyriomycetidae</taxon>
        <taxon>Chaetothyriales</taxon>
        <taxon>Herpotrichiellaceae</taxon>
        <taxon>Exophiala</taxon>
    </lineage>
</organism>
<dbReference type="PANTHER" id="PTHR38048:SF2">
    <property type="entry name" value="HEMERYTHRIN-LIKE DOMAIN-CONTAINING PROTEIN"/>
    <property type="match status" value="1"/>
</dbReference>